<dbReference type="PANTHER" id="PTHR34580:SF1">
    <property type="entry name" value="PROTEIN PAFC"/>
    <property type="match status" value="1"/>
</dbReference>
<dbReference type="InterPro" id="IPR051534">
    <property type="entry name" value="CBASS_pafABC_assoc_protein"/>
</dbReference>
<feature type="domain" description="WCX" evidence="4">
    <location>
        <begin position="243"/>
        <end position="316"/>
    </location>
</feature>
<organism evidence="5 6">
    <name type="scientific">Aeromicrobium phragmitis</name>
    <dbReference type="NCBI Taxonomy" id="2478914"/>
    <lineage>
        <taxon>Bacteria</taxon>
        <taxon>Bacillati</taxon>
        <taxon>Actinomycetota</taxon>
        <taxon>Actinomycetes</taxon>
        <taxon>Propionibacteriales</taxon>
        <taxon>Nocardioidaceae</taxon>
        <taxon>Aeromicrobium</taxon>
    </lineage>
</organism>
<evidence type="ECO:0000256" key="1">
    <source>
        <dbReference type="SAM" id="MobiDB-lite"/>
    </source>
</evidence>
<dbReference type="Proteomes" id="UP000282515">
    <property type="component" value="Unassembled WGS sequence"/>
</dbReference>
<feature type="region of interest" description="Disordered" evidence="1">
    <location>
        <begin position="214"/>
        <end position="237"/>
    </location>
</feature>
<dbReference type="PANTHER" id="PTHR34580">
    <property type="match status" value="1"/>
</dbReference>
<dbReference type="AlphaFoldDB" id="A0A3L8PK56"/>
<dbReference type="EMBL" id="RDBF01000007">
    <property type="protein sequence ID" value="RLV55620.1"/>
    <property type="molecule type" value="Genomic_DNA"/>
</dbReference>
<dbReference type="PIRSF" id="PIRSF016838">
    <property type="entry name" value="PafC"/>
    <property type="match status" value="1"/>
</dbReference>
<feature type="domain" description="PafC HTH" evidence="3">
    <location>
        <begin position="8"/>
        <end position="124"/>
    </location>
</feature>
<sequence>MTTTTSSQRLIRMLAMVPYLQSNAGVPVSELAATFGVSEAQITKDLSVLMMTGVGEYHGELIDVDLGALERDGVVYLRDADFMPRPLTLTTREASSLIVALRTLRQAATGDQRKAIDGALAKLEGAVGASAPVDVHLPTVDAAIKDTILSALSRGHQLDLEYVTAARDERTRRRVDPWRVFTEQGRLYLSAWCHRAVDVRTFRLDRIAAAEETELPVERSRESADGGTDIPPALFTPGPDTPYAVLDLEPEARWLVDEYQAEIVDDTADGDRTRVRLYGSDMSWLRRLVLRNAGLVHVVEPRELGDEVVAQARAALAAYDG</sequence>
<reference evidence="5 6" key="1">
    <citation type="submission" date="2018-10" db="EMBL/GenBank/DDBJ databases">
        <title>Aeromicrobium sp. 9W16Y-2 whole genome shotgun sequence.</title>
        <authorList>
            <person name="Li F."/>
        </authorList>
    </citation>
    <scope>NUCLEOTIDE SEQUENCE [LARGE SCALE GENOMIC DNA]</scope>
    <source>
        <strain evidence="5 6">9W16Y-2</strain>
    </source>
</reference>
<evidence type="ECO:0000259" key="3">
    <source>
        <dbReference type="Pfam" id="PF19187"/>
    </source>
</evidence>
<dbReference type="PROSITE" id="PS52050">
    <property type="entry name" value="WYL"/>
    <property type="match status" value="1"/>
</dbReference>
<dbReference type="RefSeq" id="WP_121794623.1">
    <property type="nucleotide sequence ID" value="NZ_RDBF01000007.1"/>
</dbReference>
<evidence type="ECO:0000313" key="6">
    <source>
        <dbReference type="Proteomes" id="UP000282515"/>
    </source>
</evidence>
<dbReference type="Pfam" id="PF25583">
    <property type="entry name" value="WCX"/>
    <property type="match status" value="1"/>
</dbReference>
<keyword evidence="6" id="KW-1185">Reference proteome</keyword>
<proteinExistence type="predicted"/>
<comment type="caution">
    <text evidence="5">The sequence shown here is derived from an EMBL/GenBank/DDBJ whole genome shotgun (WGS) entry which is preliminary data.</text>
</comment>
<name>A0A3L8PK56_9ACTN</name>
<dbReference type="InterPro" id="IPR043839">
    <property type="entry name" value="PafC_HTH"/>
</dbReference>
<gene>
    <name evidence="5" type="ORF">D9V41_11100</name>
</gene>
<evidence type="ECO:0000259" key="2">
    <source>
        <dbReference type="Pfam" id="PF13280"/>
    </source>
</evidence>
<dbReference type="InterPro" id="IPR057727">
    <property type="entry name" value="WCX_dom"/>
</dbReference>
<dbReference type="InterPro" id="IPR028349">
    <property type="entry name" value="PafC-like"/>
</dbReference>
<dbReference type="OrthoDB" id="5174471at2"/>
<dbReference type="Pfam" id="PF13280">
    <property type="entry name" value="WYL"/>
    <property type="match status" value="1"/>
</dbReference>
<accession>A0A3L8PK56</accession>
<evidence type="ECO:0000313" key="5">
    <source>
        <dbReference type="EMBL" id="RLV55620.1"/>
    </source>
</evidence>
<feature type="domain" description="WYL" evidence="2">
    <location>
        <begin position="146"/>
        <end position="211"/>
    </location>
</feature>
<dbReference type="Pfam" id="PF19187">
    <property type="entry name" value="HTH_PafC"/>
    <property type="match status" value="1"/>
</dbReference>
<dbReference type="InterPro" id="IPR026881">
    <property type="entry name" value="WYL_dom"/>
</dbReference>
<protein>
    <submittedName>
        <fullName evidence="5">WYL domain-containing protein</fullName>
    </submittedName>
</protein>
<evidence type="ECO:0000259" key="4">
    <source>
        <dbReference type="Pfam" id="PF25583"/>
    </source>
</evidence>